<keyword evidence="4" id="KW-1185">Reference proteome</keyword>
<protein>
    <submittedName>
        <fullName evidence="3">Uncharacterized protein</fullName>
    </submittedName>
</protein>
<organism evidence="3 4">
    <name type="scientific">Streptomyces capitiformicae</name>
    <dbReference type="NCBI Taxonomy" id="2014920"/>
    <lineage>
        <taxon>Bacteria</taxon>
        <taxon>Bacillati</taxon>
        <taxon>Actinomycetota</taxon>
        <taxon>Actinomycetes</taxon>
        <taxon>Kitasatosporales</taxon>
        <taxon>Streptomycetaceae</taxon>
        <taxon>Streptomyces</taxon>
    </lineage>
</organism>
<keyword evidence="2" id="KW-1133">Transmembrane helix</keyword>
<evidence type="ECO:0000313" key="3">
    <source>
        <dbReference type="EMBL" id="GHE33221.1"/>
    </source>
</evidence>
<name>A0A918Z1Q6_9ACTN</name>
<reference evidence="3" key="2">
    <citation type="submission" date="2020-09" db="EMBL/GenBank/DDBJ databases">
        <authorList>
            <person name="Sun Q."/>
            <person name="Zhou Y."/>
        </authorList>
    </citation>
    <scope>NUCLEOTIDE SEQUENCE</scope>
    <source>
        <strain evidence="3">CGMCC 4.7403</strain>
    </source>
</reference>
<reference evidence="3" key="1">
    <citation type="journal article" date="2014" name="Int. J. Syst. Evol. Microbiol.">
        <title>Complete genome sequence of Corynebacterium casei LMG S-19264T (=DSM 44701T), isolated from a smear-ripened cheese.</title>
        <authorList>
            <consortium name="US DOE Joint Genome Institute (JGI-PGF)"/>
            <person name="Walter F."/>
            <person name="Albersmeier A."/>
            <person name="Kalinowski J."/>
            <person name="Ruckert C."/>
        </authorList>
    </citation>
    <scope>NUCLEOTIDE SEQUENCE</scope>
    <source>
        <strain evidence="3">CGMCC 4.7403</strain>
    </source>
</reference>
<feature type="compositionally biased region" description="Polar residues" evidence="1">
    <location>
        <begin position="87"/>
        <end position="101"/>
    </location>
</feature>
<accession>A0A918Z1Q6</accession>
<keyword evidence="2" id="KW-0472">Membrane</keyword>
<evidence type="ECO:0000313" key="4">
    <source>
        <dbReference type="Proteomes" id="UP000603227"/>
    </source>
</evidence>
<gene>
    <name evidence="3" type="ORF">GCM10017771_50270</name>
</gene>
<comment type="caution">
    <text evidence="3">The sequence shown here is derived from an EMBL/GenBank/DDBJ whole genome shotgun (WGS) entry which is preliminary data.</text>
</comment>
<evidence type="ECO:0000256" key="2">
    <source>
        <dbReference type="SAM" id="Phobius"/>
    </source>
</evidence>
<keyword evidence="2" id="KW-0812">Transmembrane</keyword>
<feature type="transmembrane region" description="Helical" evidence="2">
    <location>
        <begin position="6"/>
        <end position="26"/>
    </location>
</feature>
<sequence length="112" mass="11949">MGLPSTGIMLGITIGVNLLVLATQVYDQMRTNHDAGQNSALRQPANNALIRVPTLGQTTLQWAFEQVGHHNALKVAAQNAATAASALQNGNDPQPDPNQSFIDGMDQFLDQV</sequence>
<dbReference type="EMBL" id="BNAT01000018">
    <property type="protein sequence ID" value="GHE33221.1"/>
    <property type="molecule type" value="Genomic_DNA"/>
</dbReference>
<dbReference type="Proteomes" id="UP000603227">
    <property type="component" value="Unassembled WGS sequence"/>
</dbReference>
<feature type="region of interest" description="Disordered" evidence="1">
    <location>
        <begin position="84"/>
        <end position="105"/>
    </location>
</feature>
<dbReference type="AlphaFoldDB" id="A0A918Z1Q6"/>
<proteinExistence type="predicted"/>
<evidence type="ECO:0000256" key="1">
    <source>
        <dbReference type="SAM" id="MobiDB-lite"/>
    </source>
</evidence>